<evidence type="ECO:0000313" key="1">
    <source>
        <dbReference type="EMBL" id="MBO1318512.1"/>
    </source>
</evidence>
<comment type="caution">
    <text evidence="1">The sequence shown here is derived from an EMBL/GenBank/DDBJ whole genome shotgun (WGS) entry which is preliminary data.</text>
</comment>
<proteinExistence type="predicted"/>
<dbReference type="RefSeq" id="WP_207858314.1">
    <property type="nucleotide sequence ID" value="NZ_JAFREP010000006.1"/>
</dbReference>
<evidence type="ECO:0000313" key="2">
    <source>
        <dbReference type="Proteomes" id="UP000664417"/>
    </source>
</evidence>
<reference evidence="1" key="1">
    <citation type="submission" date="2021-03" db="EMBL/GenBank/DDBJ databases">
        <authorList>
            <person name="Wang G."/>
        </authorList>
    </citation>
    <scope>NUCLEOTIDE SEQUENCE</scope>
    <source>
        <strain evidence="1">KCTC 12899</strain>
    </source>
</reference>
<gene>
    <name evidence="1" type="ORF">J3U88_08590</name>
</gene>
<dbReference type="Proteomes" id="UP000664417">
    <property type="component" value="Unassembled WGS sequence"/>
</dbReference>
<name>A0A8J7U2E6_9BACT</name>
<protein>
    <submittedName>
        <fullName evidence="1">Uncharacterized protein</fullName>
    </submittedName>
</protein>
<dbReference type="InterPro" id="IPR013389">
    <property type="entry name" value="CRISPR-assoc_prot_Cas8b"/>
</dbReference>
<accession>A0A8J7U2E6</accession>
<dbReference type="EMBL" id="JAFREP010000006">
    <property type="protein sequence ID" value="MBO1318512.1"/>
    <property type="molecule type" value="Genomic_DNA"/>
</dbReference>
<dbReference type="AlphaFoldDB" id="A0A8J7U2E6"/>
<dbReference type="Pfam" id="PF09484">
    <property type="entry name" value="Cas_TM1802"/>
    <property type="match status" value="1"/>
</dbReference>
<keyword evidence="2" id="KW-1185">Reference proteome</keyword>
<organism evidence="1 2">
    <name type="scientific">Acanthopleuribacter pedis</name>
    <dbReference type="NCBI Taxonomy" id="442870"/>
    <lineage>
        <taxon>Bacteria</taxon>
        <taxon>Pseudomonadati</taxon>
        <taxon>Acidobacteriota</taxon>
        <taxon>Holophagae</taxon>
        <taxon>Acanthopleuribacterales</taxon>
        <taxon>Acanthopleuribacteraceae</taxon>
        <taxon>Acanthopleuribacter</taxon>
    </lineage>
</organism>
<sequence>MFDAFYHVGLLLEHHPHPDEPRANPYQVSRGYKGTALRLLCFARDPAANAWTFLRVESAEVDPDTTLDATLFQSPEGNAPPQFPTVDLFTSDFPGTTAIPLAKSKPGKRLIGVLKNKTFPDLEDLAQLIQNSPAVSDALAATLGQQERVLLSLKLDGRLLADSPTTAGARAKRASEPYANYYQHKNKTYLGRNQTCAFTHETADTVMGFASLYNCYAVKTELSVVSGGFDLTQAWKNLPVSTKAMDRLLRGKHFVEQHLRFQLCGYRYFLLPQFLGPPESDAAGEFLRAVAALKKRALGKDGAINSDLEDDILEMLADEQHHAAFSLVFYEKDKAKFNLLVTIEDLFPRYNQALLQQIRAVEANPTYQGYASKKGPYNQKFRLRFLKSIFPENKKEGSFRQGFFETLRAFMMGNPIDYGFLLRHINRHLRFLHFEDKPITATAVQALLWCDMLLKRATKGGPLLSGRRSFLSKEVRMHQRYEAYFERHREFFDGDARKLTFLIGVYCDELLAAQAKRYDANTPFFKRLNGLKLDTKQLKTLWPQMIAKMEQYDSRFPRIRDLEEAVTESFLAATDFDDMERDEVSFLFTLGLKQRLKLHPYQPKKQPQEEGAPA</sequence>